<feature type="binding site" evidence="3">
    <location>
        <position position="134"/>
    </location>
    <ligand>
        <name>S-adenosyl-L-methionine</name>
        <dbReference type="ChEBI" id="CHEBI:59789"/>
    </ligand>
</feature>
<dbReference type="CDD" id="cd02440">
    <property type="entry name" value="AdoMet_MTases"/>
    <property type="match status" value="1"/>
</dbReference>
<keyword evidence="5" id="KW-0489">Methyltransferase</keyword>
<dbReference type="SUPFAM" id="SSF53335">
    <property type="entry name" value="S-adenosyl-L-methionine-dependent methyltransferases"/>
    <property type="match status" value="1"/>
</dbReference>
<sequence>MTSDRRDRLFTEQDKAIADFDFGERTAAVFDDMLDRSIPQYGELQRMIGELAGELATPGSRVYDLGCSTGITLNSLYHAVAPDVELVGMDYSQAMLEKARANLAGPFEEGRLRFEHGDLNDGVRIENASVVVLNLTLQFVRPVNREALLRSVVDGLRPGGALILVEKVLGSDAFLNRLWIKLYYDMKKRNGYSETEIARKREALENVLIPYRPDENIKILMRSGLDNVDMFFKWYNFAGFLGVKA</sequence>
<dbReference type="Gene3D" id="3.40.50.150">
    <property type="entry name" value="Vaccinia Virus protein VP39"/>
    <property type="match status" value="1"/>
</dbReference>
<feature type="domain" description="Methyltransferase" evidence="4">
    <location>
        <begin position="62"/>
        <end position="160"/>
    </location>
</feature>
<reference evidence="5 6" key="1">
    <citation type="submission" date="2012-09" db="EMBL/GenBank/DDBJ databases">
        <title>Genome Sequence of alkane-degrading Bacterium Alcanivorax sp. 521-1.</title>
        <authorList>
            <person name="Lai Q."/>
            <person name="Shao Z."/>
        </authorList>
    </citation>
    <scope>NUCLEOTIDE SEQUENCE [LARGE SCALE GENOMIC DNA]</scope>
    <source>
        <strain evidence="5 6">521-1</strain>
    </source>
</reference>
<dbReference type="EC" id="2.1.3.-" evidence="3"/>
<evidence type="ECO:0000256" key="1">
    <source>
        <dbReference type="ARBA" id="ARBA00022679"/>
    </source>
</evidence>
<dbReference type="Pfam" id="PF13649">
    <property type="entry name" value="Methyltransf_25"/>
    <property type="match status" value="1"/>
</dbReference>
<comment type="similarity">
    <text evidence="3">Belongs to the class I-like SAM-binding methyltransferase superfamily. Cx-SAM synthase family.</text>
</comment>
<dbReference type="InterPro" id="IPR041698">
    <property type="entry name" value="Methyltransf_25"/>
</dbReference>
<dbReference type="PANTHER" id="PTHR43861:SF2">
    <property type="entry name" value="CARBOXY-S-ADENOSYL-L-METHIONINE SYNTHASE"/>
    <property type="match status" value="1"/>
</dbReference>
<dbReference type="RefSeq" id="WP_194865941.1">
    <property type="nucleotide sequence ID" value="NZ_ARXX01000059.1"/>
</dbReference>
<keyword evidence="2 3" id="KW-0949">S-adenosyl-L-methionine</keyword>
<dbReference type="GO" id="GO:0008168">
    <property type="term" value="F:methyltransferase activity"/>
    <property type="evidence" value="ECO:0007669"/>
    <property type="project" value="UniProtKB-KW"/>
</dbReference>
<evidence type="ECO:0000259" key="4">
    <source>
        <dbReference type="Pfam" id="PF13649"/>
    </source>
</evidence>
<dbReference type="HAMAP" id="MF_01589">
    <property type="entry name" value="Cx_SAM_synthase"/>
    <property type="match status" value="1"/>
</dbReference>
<dbReference type="PANTHER" id="PTHR43861">
    <property type="entry name" value="TRANS-ACONITATE 2-METHYLTRANSFERASE-RELATED"/>
    <property type="match status" value="1"/>
</dbReference>
<evidence type="ECO:0000313" key="6">
    <source>
        <dbReference type="Proteomes" id="UP000662703"/>
    </source>
</evidence>
<comment type="subunit">
    <text evidence="3">Homodimer.</text>
</comment>
<gene>
    <name evidence="3" type="primary">cmoA</name>
    <name evidence="5" type="ORF">Y5W_03112</name>
</gene>
<comment type="catalytic activity">
    <reaction evidence="3">
        <text>prephenate + S-adenosyl-L-methionine = carboxy-S-adenosyl-L-methionine + 3-phenylpyruvate + H2O</text>
        <dbReference type="Rhea" id="RHEA:51692"/>
        <dbReference type="ChEBI" id="CHEBI:15377"/>
        <dbReference type="ChEBI" id="CHEBI:18005"/>
        <dbReference type="ChEBI" id="CHEBI:29934"/>
        <dbReference type="ChEBI" id="CHEBI:59789"/>
        <dbReference type="ChEBI" id="CHEBI:134278"/>
    </reaction>
</comment>
<proteinExistence type="inferred from homology"/>
<dbReference type="EMBL" id="ARXX01000059">
    <property type="protein sequence ID" value="MBF5057818.1"/>
    <property type="molecule type" value="Genomic_DNA"/>
</dbReference>
<evidence type="ECO:0000313" key="5">
    <source>
        <dbReference type="EMBL" id="MBF5057818.1"/>
    </source>
</evidence>
<feature type="binding site" evidence="3">
    <location>
        <position position="41"/>
    </location>
    <ligand>
        <name>S-adenosyl-L-methionine</name>
        <dbReference type="ChEBI" id="CHEBI:59789"/>
    </ligand>
</feature>
<evidence type="ECO:0000256" key="2">
    <source>
        <dbReference type="ARBA" id="ARBA00022691"/>
    </source>
</evidence>
<comment type="caution">
    <text evidence="5">The sequence shown here is derived from an EMBL/GenBank/DDBJ whole genome shotgun (WGS) entry which is preliminary data.</text>
</comment>
<dbReference type="Proteomes" id="UP000662703">
    <property type="component" value="Unassembled WGS sequence"/>
</dbReference>
<dbReference type="NCBIfam" id="TIGR00740">
    <property type="entry name" value="carboxy-S-adenosyl-L-methionine synthase CmoA"/>
    <property type="match status" value="1"/>
</dbReference>
<organism evidence="5 6">
    <name type="scientific">Alloalcanivorax profundimaris</name>
    <dbReference type="NCBI Taxonomy" id="2735259"/>
    <lineage>
        <taxon>Bacteria</taxon>
        <taxon>Pseudomonadati</taxon>
        <taxon>Pseudomonadota</taxon>
        <taxon>Gammaproteobacteria</taxon>
        <taxon>Oceanospirillales</taxon>
        <taxon>Alcanivoracaceae</taxon>
        <taxon>Alloalcanivorax</taxon>
    </lineage>
</organism>
<evidence type="ECO:0000256" key="3">
    <source>
        <dbReference type="HAMAP-Rule" id="MF_01589"/>
    </source>
</evidence>
<keyword evidence="6" id="KW-1185">Reference proteome</keyword>
<comment type="function">
    <text evidence="3">Catalyzes the conversion of S-adenosyl-L-methionine (SAM) to carboxy-S-adenosyl-L-methionine (Cx-SAM).</text>
</comment>
<accession>A0ABS0AUN2</accession>
<dbReference type="GO" id="GO:0032259">
    <property type="term" value="P:methylation"/>
    <property type="evidence" value="ECO:0007669"/>
    <property type="project" value="UniProtKB-KW"/>
</dbReference>
<protein>
    <recommendedName>
        <fullName evidence="3">Carboxy-S-adenosyl-L-methionine synthase</fullName>
        <shortName evidence="3">Cx-SAM synthase</shortName>
        <ecNumber evidence="3">2.1.3.-</ecNumber>
    </recommendedName>
</protein>
<feature type="binding site" evidence="3">
    <location>
        <begin position="118"/>
        <end position="119"/>
    </location>
    <ligand>
        <name>S-adenosyl-L-methionine</name>
        <dbReference type="ChEBI" id="CHEBI:59789"/>
    </ligand>
</feature>
<comment type="caution">
    <text evidence="3">Lacks conserved residue(s) required for the propagation of feature annotation.</text>
</comment>
<feature type="binding site" evidence="3">
    <location>
        <begin position="66"/>
        <end position="68"/>
    </location>
    <ligand>
        <name>S-adenosyl-L-methionine</name>
        <dbReference type="ChEBI" id="CHEBI:59789"/>
    </ligand>
</feature>
<keyword evidence="1 3" id="KW-0808">Transferase</keyword>
<dbReference type="InterPro" id="IPR005271">
    <property type="entry name" value="CmoA"/>
</dbReference>
<dbReference type="PIRSF" id="PIRSF006325">
    <property type="entry name" value="MeTrfase_bac"/>
    <property type="match status" value="1"/>
</dbReference>
<dbReference type="InterPro" id="IPR029063">
    <property type="entry name" value="SAM-dependent_MTases_sf"/>
</dbReference>
<name>A0ABS0AUN2_9GAMM</name>
<feature type="binding site" evidence="3">
    <location>
        <position position="201"/>
    </location>
    <ligand>
        <name>S-adenosyl-L-methionine</name>
        <dbReference type="ChEBI" id="CHEBI:59789"/>
    </ligand>
</feature>